<dbReference type="GO" id="GO:0006813">
    <property type="term" value="P:potassium ion transport"/>
    <property type="evidence" value="ECO:0007669"/>
    <property type="project" value="InterPro"/>
</dbReference>
<dbReference type="Proteomes" id="UP000177169">
    <property type="component" value="Unassembled WGS sequence"/>
</dbReference>
<dbReference type="PANTHER" id="PTHR42751:SF3">
    <property type="entry name" value="SODIUM_GLUTAMATE SYMPORTER"/>
    <property type="match status" value="1"/>
</dbReference>
<protein>
    <submittedName>
        <fullName evidence="10">Uncharacterized protein</fullName>
    </submittedName>
</protein>
<feature type="transmembrane region" description="Helical" evidence="7">
    <location>
        <begin position="109"/>
        <end position="130"/>
    </location>
</feature>
<reference evidence="10 11" key="1">
    <citation type="journal article" date="2016" name="Nat. Commun.">
        <title>Thousands of microbial genomes shed light on interconnected biogeochemical processes in an aquifer system.</title>
        <authorList>
            <person name="Anantharaman K."/>
            <person name="Brown C.T."/>
            <person name="Hug L.A."/>
            <person name="Sharon I."/>
            <person name="Castelle C.J."/>
            <person name="Probst A.J."/>
            <person name="Thomas B.C."/>
            <person name="Singh A."/>
            <person name="Wilkins M.J."/>
            <person name="Karaoz U."/>
            <person name="Brodie E.L."/>
            <person name="Williams K.H."/>
            <person name="Hubbard S.S."/>
            <person name="Banfield J.F."/>
        </authorList>
    </citation>
    <scope>NUCLEOTIDE SEQUENCE [LARGE SCALE GENOMIC DNA]</scope>
</reference>
<feature type="transmembrane region" description="Helical" evidence="7">
    <location>
        <begin position="53"/>
        <end position="71"/>
    </location>
</feature>
<evidence type="ECO:0000313" key="11">
    <source>
        <dbReference type="Proteomes" id="UP000177169"/>
    </source>
</evidence>
<feature type="domain" description="RCK N-terminal" evidence="9">
    <location>
        <begin position="407"/>
        <end position="521"/>
    </location>
</feature>
<dbReference type="SUPFAM" id="SSF51735">
    <property type="entry name" value="NAD(P)-binding Rossmann-fold domains"/>
    <property type="match status" value="1"/>
</dbReference>
<keyword evidence="3" id="KW-0813">Transport</keyword>
<feature type="transmembrane region" description="Helical" evidence="7">
    <location>
        <begin position="80"/>
        <end position="103"/>
    </location>
</feature>
<evidence type="ECO:0000313" key="10">
    <source>
        <dbReference type="EMBL" id="OGM31775.1"/>
    </source>
</evidence>
<dbReference type="AlphaFoldDB" id="A0A1F7YZ72"/>
<dbReference type="GO" id="GO:0016020">
    <property type="term" value="C:membrane"/>
    <property type="evidence" value="ECO:0007669"/>
    <property type="project" value="UniProtKB-SubCell"/>
</dbReference>
<dbReference type="Pfam" id="PF02254">
    <property type="entry name" value="TrkA_N"/>
    <property type="match status" value="1"/>
</dbReference>
<dbReference type="GO" id="GO:1902600">
    <property type="term" value="P:proton transmembrane transport"/>
    <property type="evidence" value="ECO:0007669"/>
    <property type="project" value="InterPro"/>
</dbReference>
<feature type="domain" description="Cation/H+ exchanger transmembrane" evidence="8">
    <location>
        <begin position="11"/>
        <end position="366"/>
    </location>
</feature>
<feature type="transmembrane region" description="Helical" evidence="7">
    <location>
        <begin position="173"/>
        <end position="191"/>
    </location>
</feature>
<dbReference type="Gene3D" id="1.20.1530.20">
    <property type="match status" value="1"/>
</dbReference>
<evidence type="ECO:0000256" key="2">
    <source>
        <dbReference type="ARBA" id="ARBA00005551"/>
    </source>
</evidence>
<feature type="transmembrane region" description="Helical" evidence="7">
    <location>
        <begin position="351"/>
        <end position="371"/>
    </location>
</feature>
<accession>A0A1F7YZ72</accession>
<keyword evidence="6 7" id="KW-0472">Membrane</keyword>
<dbReference type="InterPro" id="IPR006153">
    <property type="entry name" value="Cation/H_exchanger_TM"/>
</dbReference>
<dbReference type="GO" id="GO:0015297">
    <property type="term" value="F:antiporter activity"/>
    <property type="evidence" value="ECO:0007669"/>
    <property type="project" value="InterPro"/>
</dbReference>
<evidence type="ECO:0000256" key="3">
    <source>
        <dbReference type="ARBA" id="ARBA00022448"/>
    </source>
</evidence>
<dbReference type="InterPro" id="IPR036291">
    <property type="entry name" value="NAD(P)-bd_dom_sf"/>
</dbReference>
<evidence type="ECO:0000259" key="8">
    <source>
        <dbReference type="Pfam" id="PF00999"/>
    </source>
</evidence>
<feature type="transmembrane region" description="Helical" evidence="7">
    <location>
        <begin position="320"/>
        <end position="339"/>
    </location>
</feature>
<dbReference type="InterPro" id="IPR003148">
    <property type="entry name" value="RCK_N"/>
</dbReference>
<comment type="similarity">
    <text evidence="2">Belongs to the monovalent cation:proton antiporter 2 (CPA2) transporter (TC 2.A.37) family.</text>
</comment>
<name>A0A1F7YZ72_9BACT</name>
<feature type="transmembrane region" description="Helical" evidence="7">
    <location>
        <begin position="6"/>
        <end position="23"/>
    </location>
</feature>
<dbReference type="Pfam" id="PF00999">
    <property type="entry name" value="Na_H_Exchanger"/>
    <property type="match status" value="1"/>
</dbReference>
<feature type="transmembrane region" description="Helical" evidence="7">
    <location>
        <begin position="293"/>
        <end position="313"/>
    </location>
</feature>
<dbReference type="PANTHER" id="PTHR42751">
    <property type="entry name" value="SODIUM/HYDROGEN EXCHANGER FAMILY/TRKA DOMAIN PROTEIN"/>
    <property type="match status" value="1"/>
</dbReference>
<comment type="caution">
    <text evidence="10">The sequence shown here is derived from an EMBL/GenBank/DDBJ whole genome shotgun (WGS) entry which is preliminary data.</text>
</comment>
<evidence type="ECO:0000256" key="1">
    <source>
        <dbReference type="ARBA" id="ARBA00004141"/>
    </source>
</evidence>
<organism evidence="10 11">
    <name type="scientific">Candidatus Woesebacteria bacterium RIFCSPHIGHO2_02_FULL_39_13</name>
    <dbReference type="NCBI Taxonomy" id="1802505"/>
    <lineage>
        <taxon>Bacteria</taxon>
        <taxon>Candidatus Woeseibacteriota</taxon>
    </lineage>
</organism>
<evidence type="ECO:0000256" key="7">
    <source>
        <dbReference type="SAM" id="Phobius"/>
    </source>
</evidence>
<feature type="transmembrane region" description="Helical" evidence="7">
    <location>
        <begin position="142"/>
        <end position="161"/>
    </location>
</feature>
<evidence type="ECO:0000256" key="4">
    <source>
        <dbReference type="ARBA" id="ARBA00022692"/>
    </source>
</evidence>
<gene>
    <name evidence="10" type="ORF">A3D01_04395</name>
</gene>
<dbReference type="STRING" id="1802505.A3D01_04395"/>
<feature type="transmembrane region" description="Helical" evidence="7">
    <location>
        <begin position="203"/>
        <end position="220"/>
    </location>
</feature>
<dbReference type="EMBL" id="MGGR01000040">
    <property type="protein sequence ID" value="OGM31775.1"/>
    <property type="molecule type" value="Genomic_DNA"/>
</dbReference>
<keyword evidence="4 7" id="KW-0812">Transmembrane</keyword>
<dbReference type="Gene3D" id="3.40.50.720">
    <property type="entry name" value="NAD(P)-binding Rossmann-like Domain"/>
    <property type="match status" value="1"/>
</dbReference>
<keyword evidence="5 7" id="KW-1133">Transmembrane helix</keyword>
<feature type="transmembrane region" description="Helical" evidence="7">
    <location>
        <begin position="28"/>
        <end position="47"/>
    </location>
</feature>
<proteinExistence type="inferred from homology"/>
<evidence type="ECO:0000256" key="5">
    <source>
        <dbReference type="ARBA" id="ARBA00022989"/>
    </source>
</evidence>
<feature type="transmembrane region" description="Helical" evidence="7">
    <location>
        <begin position="264"/>
        <end position="287"/>
    </location>
</feature>
<comment type="subcellular location">
    <subcellularLocation>
        <location evidence="1">Membrane</location>
        <topology evidence="1">Multi-pass membrane protein</topology>
    </subcellularLocation>
</comment>
<evidence type="ECO:0000259" key="9">
    <source>
        <dbReference type="Pfam" id="PF02254"/>
    </source>
</evidence>
<feature type="transmembrane region" description="Helical" evidence="7">
    <location>
        <begin position="226"/>
        <end position="243"/>
    </location>
</feature>
<evidence type="ECO:0000256" key="6">
    <source>
        <dbReference type="ARBA" id="ARBA00023136"/>
    </source>
</evidence>
<dbReference type="InterPro" id="IPR038770">
    <property type="entry name" value="Na+/solute_symporter_sf"/>
</dbReference>
<sequence>MDFSQLSLLLVIASLFGIFARTFKQPLLVGYLFAGILLAAMGIVTESAGLENLGKIGVTFLLFLLGIEMNLKELPTIGKVAAVTGIGQIVITFIFGALLALGLGIKLPAAAYIGIALTFSSTVIIVKLLSEKKELASLYGKISVGFLLIQDLVAIVILIFLSSLGKGNFQTGQYALIALKILGLFAGVWILSKKILPYVFDRIISSSLELLFIVSIAWALGVATFVAGPVGFTLEIGGFLAGLSLSNLPEHLQIASRTRPLRDFFLTIFFLYIGTKLYVGGEIFALLPEAGVFSIFVLVGNPIIVLIIMGLLGYKKRTSFLAGLTVAQISEFSFILMEVGESSGHVTKSQVSLVILTGVITMTVSTYLIIWSEKIYKVIGKYLSIFEKKRSREITLNYDMKPDNHTVLIGADRAGRNLCDYFKSRLTPFLVIDFNPSIIAKLTAENIPAVFGDITDPEIIEITNLDKSKTVISTIPSVDDNLSILEFVRPLKIKPLLIMTAQTRRDGIKLYEAGATYVVIPELVAGEHIRQVIDLYDANAEKLTQSGKRHFDRLIFT</sequence>